<accession>A0A174CW76</accession>
<feature type="transmembrane region" description="Helical" evidence="6">
    <location>
        <begin position="12"/>
        <end position="34"/>
    </location>
</feature>
<gene>
    <name evidence="7" type="ORF">ERS852470_01634</name>
</gene>
<keyword evidence="2" id="KW-0732">Signal</keyword>
<keyword evidence="4" id="KW-0564">Palmitate</keyword>
<sequence length="442" mass="50762">MINMGNNKKMIILILIALVIPIIGMGVLFIGMNFNTEIKVSDNLEGNITFVSNRTDKSVEIEALIKEFEEINPKVNVTLELIGDAQSILQRKASVGELPDVTLVPSTISKNEYRNYFLALDDLGFNDSNIYNCFMGTGNDYSLYCLNTSITWQGIIYNKDIFKQANIDRLPTTIDELFQACNKIEALGITPIAINYRQSWTMDLWTDIIPHLFDNNLSNDVMNENRQIMDSNGGLYKSLSLVREIVNRGYAEEDLFNYDWQQFKNDMSEGKIAMAIWNSDFIYQLEDMGMNIDSLGMFPIPETNTIKIYGDYMYAVSNTTDNPDTAKAFLKFIFENNRYANAVNIMSPLKEDKETKEVLEKLGELNIPIITYSDYISKQSMEVARLEDEFLQIKKECGIDAAFVQKFIIEDDIDRLINEINLKWNEQINKSIDNDKNKVYTY</sequence>
<evidence type="ECO:0000313" key="8">
    <source>
        <dbReference type="Proteomes" id="UP000095558"/>
    </source>
</evidence>
<evidence type="ECO:0000256" key="6">
    <source>
        <dbReference type="SAM" id="Phobius"/>
    </source>
</evidence>
<dbReference type="PANTHER" id="PTHR43649">
    <property type="entry name" value="ARABINOSE-BINDING PROTEIN-RELATED"/>
    <property type="match status" value="1"/>
</dbReference>
<protein>
    <submittedName>
        <fullName evidence="7">Extracellular solute-binding protein</fullName>
    </submittedName>
</protein>
<evidence type="ECO:0000256" key="5">
    <source>
        <dbReference type="ARBA" id="ARBA00023288"/>
    </source>
</evidence>
<dbReference type="Pfam" id="PF01547">
    <property type="entry name" value="SBP_bac_1"/>
    <property type="match status" value="1"/>
</dbReference>
<dbReference type="OrthoDB" id="42940at2"/>
<evidence type="ECO:0000313" key="7">
    <source>
        <dbReference type="EMBL" id="CUO17741.1"/>
    </source>
</evidence>
<dbReference type="RefSeq" id="WP_055276268.1">
    <property type="nucleotide sequence ID" value="NZ_CYZV01000016.1"/>
</dbReference>
<dbReference type="Proteomes" id="UP000095558">
    <property type="component" value="Unassembled WGS sequence"/>
</dbReference>
<proteinExistence type="predicted"/>
<dbReference type="InterPro" id="IPR006059">
    <property type="entry name" value="SBP"/>
</dbReference>
<evidence type="ECO:0000256" key="2">
    <source>
        <dbReference type="ARBA" id="ARBA00022729"/>
    </source>
</evidence>
<keyword evidence="1" id="KW-1003">Cell membrane</keyword>
<dbReference type="Gene3D" id="3.40.190.10">
    <property type="entry name" value="Periplasmic binding protein-like II"/>
    <property type="match status" value="2"/>
</dbReference>
<keyword evidence="6" id="KW-0812">Transmembrane</keyword>
<keyword evidence="3 6" id="KW-0472">Membrane</keyword>
<keyword evidence="5" id="KW-0449">Lipoprotein</keyword>
<name>A0A174CW76_9CLOT</name>
<keyword evidence="6" id="KW-1133">Transmembrane helix</keyword>
<dbReference type="InterPro" id="IPR050490">
    <property type="entry name" value="Bact_solute-bd_prot1"/>
</dbReference>
<dbReference type="SUPFAM" id="SSF53850">
    <property type="entry name" value="Periplasmic binding protein-like II"/>
    <property type="match status" value="1"/>
</dbReference>
<evidence type="ECO:0000256" key="1">
    <source>
        <dbReference type="ARBA" id="ARBA00022475"/>
    </source>
</evidence>
<dbReference type="PANTHER" id="PTHR43649:SF33">
    <property type="entry name" value="POLYGALACTURONAN_RHAMNOGALACTURONAN-BINDING PROTEIN YTCQ"/>
    <property type="match status" value="1"/>
</dbReference>
<dbReference type="AlphaFoldDB" id="A0A174CW76"/>
<evidence type="ECO:0000256" key="4">
    <source>
        <dbReference type="ARBA" id="ARBA00023139"/>
    </source>
</evidence>
<reference evidence="7 8" key="1">
    <citation type="submission" date="2015-09" db="EMBL/GenBank/DDBJ databases">
        <authorList>
            <consortium name="Pathogen Informatics"/>
        </authorList>
    </citation>
    <scope>NUCLEOTIDE SEQUENCE [LARGE SCALE GENOMIC DNA]</scope>
    <source>
        <strain evidence="7 8">2789STDY5834855</strain>
    </source>
</reference>
<dbReference type="EMBL" id="CYZV01000016">
    <property type="protein sequence ID" value="CUO17741.1"/>
    <property type="molecule type" value="Genomic_DNA"/>
</dbReference>
<organism evidence="7 8">
    <name type="scientific">Clostridium disporicum</name>
    <dbReference type="NCBI Taxonomy" id="84024"/>
    <lineage>
        <taxon>Bacteria</taxon>
        <taxon>Bacillati</taxon>
        <taxon>Bacillota</taxon>
        <taxon>Clostridia</taxon>
        <taxon>Eubacteriales</taxon>
        <taxon>Clostridiaceae</taxon>
        <taxon>Clostridium</taxon>
    </lineage>
</organism>
<evidence type="ECO:0000256" key="3">
    <source>
        <dbReference type="ARBA" id="ARBA00023136"/>
    </source>
</evidence>